<dbReference type="STRING" id="670154.SAMN04488002_0418"/>
<evidence type="ECO:0000313" key="1">
    <source>
        <dbReference type="EMBL" id="SFR34042.1"/>
    </source>
</evidence>
<sequence length="193" mass="20319">MRRTLLAVLFAAATLAGCKTSQGSDALALSFSAYKTTPVMVTHFSIEKPLAPTPPFIPGGIADEGPPRFAGVSSGDAPVDRGADGVWQVSARWVELTTDRAWEASVDVPVDEVNIDLGAYSLTVIMGPNGLLLIGSDLAGTQKSDMKDIARSCGARVPEDDKAWRLETEAHTGLKTIMSAPRGPVTNPECPTP</sequence>
<accession>A0A1I6FVQ8</accession>
<name>A0A1I6FVQ8_9RHOB</name>
<dbReference type="OrthoDB" id="7869516at2"/>
<gene>
    <name evidence="1" type="ORF">SAMN04488002_0418</name>
</gene>
<reference evidence="2" key="1">
    <citation type="submission" date="2016-10" db="EMBL/GenBank/DDBJ databases">
        <authorList>
            <person name="Varghese N."/>
            <person name="Submissions S."/>
        </authorList>
    </citation>
    <scope>NUCLEOTIDE SEQUENCE [LARGE SCALE GENOMIC DNA]</scope>
    <source>
        <strain evidence="2">DSM 26921</strain>
    </source>
</reference>
<evidence type="ECO:0008006" key="3">
    <source>
        <dbReference type="Google" id="ProtNLM"/>
    </source>
</evidence>
<evidence type="ECO:0000313" key="2">
    <source>
        <dbReference type="Proteomes" id="UP000199658"/>
    </source>
</evidence>
<proteinExistence type="predicted"/>
<dbReference type="PROSITE" id="PS51257">
    <property type="entry name" value="PROKAR_LIPOPROTEIN"/>
    <property type="match status" value="1"/>
</dbReference>
<dbReference type="EMBL" id="FOYO01000001">
    <property type="protein sequence ID" value="SFR34042.1"/>
    <property type="molecule type" value="Genomic_DNA"/>
</dbReference>
<dbReference type="Proteomes" id="UP000199658">
    <property type="component" value="Unassembled WGS sequence"/>
</dbReference>
<organism evidence="1 2">
    <name type="scientific">Litoreibacter janthinus</name>
    <dbReference type="NCBI Taxonomy" id="670154"/>
    <lineage>
        <taxon>Bacteria</taxon>
        <taxon>Pseudomonadati</taxon>
        <taxon>Pseudomonadota</taxon>
        <taxon>Alphaproteobacteria</taxon>
        <taxon>Rhodobacterales</taxon>
        <taxon>Roseobacteraceae</taxon>
        <taxon>Litoreibacter</taxon>
    </lineage>
</organism>
<dbReference type="AlphaFoldDB" id="A0A1I6FVQ8"/>
<keyword evidence="2" id="KW-1185">Reference proteome</keyword>
<protein>
    <recommendedName>
        <fullName evidence="3">Lipoprotein</fullName>
    </recommendedName>
</protein>
<dbReference type="RefSeq" id="WP_090211869.1">
    <property type="nucleotide sequence ID" value="NZ_FOYO01000001.1"/>
</dbReference>